<organism evidence="2 3">
    <name type="scientific">Hyalella azteca</name>
    <name type="common">Amphipod</name>
    <dbReference type="NCBI Taxonomy" id="294128"/>
    <lineage>
        <taxon>Eukaryota</taxon>
        <taxon>Metazoa</taxon>
        <taxon>Ecdysozoa</taxon>
        <taxon>Arthropoda</taxon>
        <taxon>Crustacea</taxon>
        <taxon>Multicrustacea</taxon>
        <taxon>Malacostraca</taxon>
        <taxon>Eumalacostraca</taxon>
        <taxon>Peracarida</taxon>
        <taxon>Amphipoda</taxon>
        <taxon>Senticaudata</taxon>
        <taxon>Talitrida</taxon>
        <taxon>Talitroidea</taxon>
        <taxon>Hyalellidae</taxon>
        <taxon>Hyalella</taxon>
    </lineage>
</organism>
<evidence type="ECO:0000256" key="1">
    <source>
        <dbReference type="SAM" id="MobiDB-lite"/>
    </source>
</evidence>
<dbReference type="SUPFAM" id="SSF52047">
    <property type="entry name" value="RNI-like"/>
    <property type="match status" value="1"/>
</dbReference>
<feature type="region of interest" description="Disordered" evidence="1">
    <location>
        <begin position="59"/>
        <end position="84"/>
    </location>
</feature>
<dbReference type="KEGG" id="hazt:108674232"/>
<dbReference type="RefSeq" id="XP_018017658.1">
    <property type="nucleotide sequence ID" value="XM_018162169.2"/>
</dbReference>
<evidence type="ECO:0000313" key="3">
    <source>
        <dbReference type="RefSeq" id="XP_018017658.1"/>
    </source>
</evidence>
<dbReference type="AlphaFoldDB" id="A0A8B7NV82"/>
<proteinExistence type="predicted"/>
<dbReference type="Gene3D" id="3.80.10.10">
    <property type="entry name" value="Ribonuclease Inhibitor"/>
    <property type="match status" value="2"/>
</dbReference>
<sequence length="638" mass="72182">MAWCTAASLEDLSSLTVVKAVVSAVNYKVKKALDSIPKQLLVQHRNKIVKECTEDTRAVENSVNPSSMHTDGRGDAPQGSRSCHSCPDSATTCCLERAKQEIQVSVLAVKGFWMKLPKSGLLRCLNAAVDRLTEVHPKDDSDFVQHLSKLCLKLVLLTEVFIDRDYGDRDKLCVVPSVWVNWMVELIKSLEPLPTKVLSCYGAMYPGIVESVLKAAPNIRELNLSHLNITDDLLVAASKFCPRLERLRLLHCYPWLVLSRQGFARAFFGDQSYENLVKCLKIKPKQRVEIQFANLKQIELSYGPVRIISDFHIALLALYKNLNLIYSEWKFNFFDEGYENFCEDVIIEAMSVSGTLSIDNLFIKADYLHELSADGLDRLVWHCPLLTTLRIDCRTTQARSSAAAVKKIGCQLAHIARGRKTIHSIHANVSKDDWHTRSILIPFILTRASSLIDITLEACSDSEQLSTSLVKLVLETCPQVERLRLKVWNRSLIRLPTATSDTLAFPQRSTLSEIWLHEGGPGEIEGSLSSCRLWLVLLNSLLSSAPNIKTLSFTICEGLINILVKLHSNVERMHVHFLDGHEWQPSENQLHALISNQPKLQCLFLEEISGDLFWKVQQYYEQTQLQIHWGTLNNWPRS</sequence>
<dbReference type="GeneID" id="108674232"/>
<feature type="compositionally biased region" description="Polar residues" evidence="1">
    <location>
        <begin position="59"/>
        <end position="69"/>
    </location>
</feature>
<dbReference type="Proteomes" id="UP000694843">
    <property type="component" value="Unplaced"/>
</dbReference>
<reference evidence="3" key="1">
    <citation type="submission" date="2025-08" db="UniProtKB">
        <authorList>
            <consortium name="RefSeq"/>
        </authorList>
    </citation>
    <scope>IDENTIFICATION</scope>
    <source>
        <tissue evidence="3">Whole organism</tissue>
    </source>
</reference>
<gene>
    <name evidence="3" type="primary">LOC108674232</name>
</gene>
<keyword evidence="2" id="KW-1185">Reference proteome</keyword>
<evidence type="ECO:0000313" key="2">
    <source>
        <dbReference type="Proteomes" id="UP000694843"/>
    </source>
</evidence>
<dbReference type="InterPro" id="IPR032675">
    <property type="entry name" value="LRR_dom_sf"/>
</dbReference>
<accession>A0A8B7NV82</accession>
<name>A0A8B7NV82_HYAAZ</name>
<protein>
    <submittedName>
        <fullName evidence="3">Uncharacterized protein LOC108674232</fullName>
    </submittedName>
</protein>
<dbReference type="OrthoDB" id="6341269at2759"/>